<dbReference type="AlphaFoldDB" id="B9KXG9"/>
<dbReference type="PROSITE" id="PS51354">
    <property type="entry name" value="GLUTAREDOXIN_2"/>
    <property type="match status" value="1"/>
</dbReference>
<dbReference type="EMBL" id="CP001275">
    <property type="protein sequence ID" value="ACM05887.1"/>
    <property type="molecule type" value="Genomic_DNA"/>
</dbReference>
<dbReference type="KEGG" id="tro:trd_0156"/>
<dbReference type="Proteomes" id="UP000000447">
    <property type="component" value="Chromosome"/>
</dbReference>
<accession>B9KXG9</accession>
<dbReference type="Pfam" id="PF13192">
    <property type="entry name" value="Thioredoxin_3"/>
    <property type="match status" value="1"/>
</dbReference>
<protein>
    <submittedName>
        <fullName evidence="2">Thioredoxin:Glutaredoxin:Thioredoxins/glutaredox i n</fullName>
    </submittedName>
</protein>
<evidence type="ECO:0000313" key="2">
    <source>
        <dbReference type="EMBL" id="ACM05887.1"/>
    </source>
</evidence>
<dbReference type="InterPro" id="IPR036249">
    <property type="entry name" value="Thioredoxin-like_sf"/>
</dbReference>
<dbReference type="RefSeq" id="WP_012641569.1">
    <property type="nucleotide sequence ID" value="NC_011959.1"/>
</dbReference>
<reference evidence="2 3" key="1">
    <citation type="journal article" date="2009" name="PLoS ONE">
        <title>Complete genome sequence of the aerobic CO-oxidizing thermophile Thermomicrobium roseum.</title>
        <authorList>
            <person name="Wu D."/>
            <person name="Raymond J."/>
            <person name="Wu M."/>
            <person name="Chatterji S."/>
            <person name="Ren Q."/>
            <person name="Graham J.E."/>
            <person name="Bryant D.A."/>
            <person name="Robb F."/>
            <person name="Colman A."/>
            <person name="Tallon L.J."/>
            <person name="Badger J.H."/>
            <person name="Madupu R."/>
            <person name="Ward N.L."/>
            <person name="Eisen J.A."/>
        </authorList>
    </citation>
    <scope>NUCLEOTIDE SEQUENCE [LARGE SCALE GENOMIC DNA]</scope>
    <source>
        <strain evidence="3">ATCC 27502 / DSM 5159 / P-2</strain>
    </source>
</reference>
<evidence type="ECO:0000259" key="1">
    <source>
        <dbReference type="Pfam" id="PF13192"/>
    </source>
</evidence>
<sequence>MTRIRLFTHPICSGCAEALALVQRLAAEEPEIQVEVISLASAAGRAAAQEAGVVVVPTLLIDGERLTGVPTLEELRARVQHATRTGG</sequence>
<dbReference type="STRING" id="309801.trd_0156"/>
<evidence type="ECO:0000313" key="3">
    <source>
        <dbReference type="Proteomes" id="UP000000447"/>
    </source>
</evidence>
<dbReference type="InterPro" id="IPR012336">
    <property type="entry name" value="Thioredoxin-like_fold"/>
</dbReference>
<feature type="domain" description="Thioredoxin-like fold" evidence="1">
    <location>
        <begin position="4"/>
        <end position="77"/>
    </location>
</feature>
<dbReference type="Gene3D" id="3.40.30.10">
    <property type="entry name" value="Glutaredoxin"/>
    <property type="match status" value="1"/>
</dbReference>
<organism evidence="2 3">
    <name type="scientific">Thermomicrobium roseum (strain ATCC 27502 / DSM 5159 / P-2)</name>
    <dbReference type="NCBI Taxonomy" id="309801"/>
    <lineage>
        <taxon>Bacteria</taxon>
        <taxon>Pseudomonadati</taxon>
        <taxon>Thermomicrobiota</taxon>
        <taxon>Thermomicrobia</taxon>
        <taxon>Thermomicrobiales</taxon>
        <taxon>Thermomicrobiaceae</taxon>
        <taxon>Thermomicrobium</taxon>
    </lineage>
</organism>
<gene>
    <name evidence="2" type="ordered locus">trd_0156</name>
</gene>
<proteinExistence type="predicted"/>
<keyword evidence="3" id="KW-1185">Reference proteome</keyword>
<name>B9KXG9_THERP</name>
<dbReference type="HOGENOM" id="CLU_2482282_0_0_0"/>
<dbReference type="SUPFAM" id="SSF52833">
    <property type="entry name" value="Thioredoxin-like"/>
    <property type="match status" value="1"/>
</dbReference>